<evidence type="ECO:0000313" key="3">
    <source>
        <dbReference type="Proteomes" id="UP001596409"/>
    </source>
</evidence>
<comment type="caution">
    <text evidence="2">The sequence shown here is derived from an EMBL/GenBank/DDBJ whole genome shotgun (WGS) entry which is preliminary data.</text>
</comment>
<feature type="chain" id="PRO_5045614651" evidence="1">
    <location>
        <begin position="33"/>
        <end position="76"/>
    </location>
</feature>
<dbReference type="RefSeq" id="WP_189870173.1">
    <property type="nucleotide sequence ID" value="NZ_BMWA01000006.1"/>
</dbReference>
<proteinExistence type="predicted"/>
<keyword evidence="3" id="KW-1185">Reference proteome</keyword>
<sequence>MTNERARAVARWLTGAGAAVLVCWLSAGSAHADETTNGSHNGPRVGLLNVNAGQIDDPMEDVLEHTLLLGDGYTWS</sequence>
<evidence type="ECO:0000313" key="2">
    <source>
        <dbReference type="EMBL" id="MFC7011847.1"/>
    </source>
</evidence>
<feature type="signal peptide" evidence="1">
    <location>
        <begin position="1"/>
        <end position="32"/>
    </location>
</feature>
<dbReference type="EMBL" id="JBHSYM010000022">
    <property type="protein sequence ID" value="MFC7011847.1"/>
    <property type="molecule type" value="Genomic_DNA"/>
</dbReference>
<gene>
    <name evidence="2" type="ORF">ACFQMH_09065</name>
</gene>
<evidence type="ECO:0000256" key="1">
    <source>
        <dbReference type="SAM" id="SignalP"/>
    </source>
</evidence>
<reference evidence="3" key="1">
    <citation type="journal article" date="2019" name="Int. J. Syst. Evol. Microbiol.">
        <title>The Global Catalogue of Microorganisms (GCM) 10K type strain sequencing project: providing services to taxonomists for standard genome sequencing and annotation.</title>
        <authorList>
            <consortium name="The Broad Institute Genomics Platform"/>
            <consortium name="The Broad Institute Genome Sequencing Center for Infectious Disease"/>
            <person name="Wu L."/>
            <person name="Ma J."/>
        </authorList>
    </citation>
    <scope>NUCLEOTIDE SEQUENCE [LARGE SCALE GENOMIC DNA]</scope>
    <source>
        <strain evidence="3">JCM 4855</strain>
    </source>
</reference>
<protein>
    <submittedName>
        <fullName evidence="2">Uncharacterized protein</fullName>
    </submittedName>
</protein>
<name>A0ABW2DZA2_9ACTN</name>
<keyword evidence="1" id="KW-0732">Signal</keyword>
<accession>A0ABW2DZA2</accession>
<dbReference type="Proteomes" id="UP001596409">
    <property type="component" value="Unassembled WGS sequence"/>
</dbReference>
<organism evidence="2 3">
    <name type="scientific">Streptomyces viridiviolaceus</name>
    <dbReference type="NCBI Taxonomy" id="68282"/>
    <lineage>
        <taxon>Bacteria</taxon>
        <taxon>Bacillati</taxon>
        <taxon>Actinomycetota</taxon>
        <taxon>Actinomycetes</taxon>
        <taxon>Kitasatosporales</taxon>
        <taxon>Streptomycetaceae</taxon>
        <taxon>Streptomyces</taxon>
    </lineage>
</organism>